<gene>
    <name evidence="1" type="ORF">GXW79_16750</name>
</gene>
<comment type="caution">
    <text evidence="1">The sequence shown here is derived from an EMBL/GenBank/DDBJ whole genome shotgun (WGS) entry which is preliminary data.</text>
</comment>
<accession>A0AAF1JYA0</accession>
<dbReference type="InterPro" id="IPR002060">
    <property type="entry name" value="Squ/phyt_synthse"/>
</dbReference>
<dbReference type="Gene3D" id="1.10.600.10">
    <property type="entry name" value="Farnesyl Diphosphate Synthase"/>
    <property type="match status" value="1"/>
</dbReference>
<dbReference type="AlphaFoldDB" id="A0AAF1JYA0"/>
<protein>
    <submittedName>
        <fullName evidence="1">Squalene/phytoene synthase family protein</fullName>
    </submittedName>
</protein>
<dbReference type="SUPFAM" id="SSF48576">
    <property type="entry name" value="Terpenoid synthases"/>
    <property type="match status" value="1"/>
</dbReference>
<evidence type="ECO:0000313" key="2">
    <source>
        <dbReference type="Proteomes" id="UP001196068"/>
    </source>
</evidence>
<dbReference type="EMBL" id="JAAEDH010000021">
    <property type="protein sequence ID" value="MBR0656732.1"/>
    <property type="molecule type" value="Genomic_DNA"/>
</dbReference>
<name>A0AAF1JYA0_9PROT</name>
<dbReference type="InterPro" id="IPR008949">
    <property type="entry name" value="Isoprenoid_synthase_dom_sf"/>
</dbReference>
<reference evidence="1" key="1">
    <citation type="submission" date="2020-01" db="EMBL/GenBank/DDBJ databases">
        <authorList>
            <person name="Rat A."/>
        </authorList>
    </citation>
    <scope>NUCLEOTIDE SEQUENCE</scope>
    <source>
        <strain evidence="1">LMG 28251</strain>
    </source>
</reference>
<evidence type="ECO:0000313" key="1">
    <source>
        <dbReference type="EMBL" id="MBR0656732.1"/>
    </source>
</evidence>
<dbReference type="Proteomes" id="UP001196068">
    <property type="component" value="Unassembled WGS sequence"/>
</dbReference>
<keyword evidence="2" id="KW-1185">Reference proteome</keyword>
<sequence>MAERQRLSHDAFAGEHPLPSLAEHVRARDPDRFLAALFAPAPHRETLFTLIAYNAELARARAAASNPLAALIRLQWWRDAIEEARAGKPPRRHEVAEPLHAAITAGALDADSLIALADAREAETEADGIPSAAAFAGYLRATAGGLAIAAARLLVADPAWLPLIERLGAGYGLAGVLRSVPHLARAGRCLLPVEPLAAVGLNCEAVWAAPDTAAPLIRAMAEEGGARLAEARAEARAMPRALLAATLPAVFASRDLARLARGAATPDARGLLDRAALITAGLRGRL</sequence>
<reference evidence="1" key="2">
    <citation type="journal article" date="2021" name="Syst. Appl. Microbiol.">
        <title>Roseomonas hellenica sp. nov., isolated from roots of wild-growing Alkanna tinctoria.</title>
        <authorList>
            <person name="Rat A."/>
            <person name="Naranjo H.D."/>
            <person name="Lebbe L."/>
            <person name="Cnockaert M."/>
            <person name="Krigas N."/>
            <person name="Grigoriadou K."/>
            <person name="Maloupa E."/>
            <person name="Willems A."/>
        </authorList>
    </citation>
    <scope>NUCLEOTIDE SEQUENCE</scope>
    <source>
        <strain evidence="1">LMG 28251</strain>
    </source>
</reference>
<organism evidence="1 2">
    <name type="scientific">Plastoroseomonas arctica</name>
    <dbReference type="NCBI Taxonomy" id="1509237"/>
    <lineage>
        <taxon>Bacteria</taxon>
        <taxon>Pseudomonadati</taxon>
        <taxon>Pseudomonadota</taxon>
        <taxon>Alphaproteobacteria</taxon>
        <taxon>Acetobacterales</taxon>
        <taxon>Acetobacteraceae</taxon>
        <taxon>Plastoroseomonas</taxon>
    </lineage>
</organism>
<dbReference type="Pfam" id="PF00494">
    <property type="entry name" value="SQS_PSY"/>
    <property type="match status" value="1"/>
</dbReference>
<proteinExistence type="predicted"/>